<feature type="chain" id="PRO_5010191349" description="trimethylamine-N-oxide reductase" evidence="10">
    <location>
        <begin position="33"/>
        <end position="900"/>
    </location>
</feature>
<evidence type="ECO:0000256" key="8">
    <source>
        <dbReference type="ARBA" id="ARBA00022764"/>
    </source>
</evidence>
<evidence type="ECO:0000259" key="12">
    <source>
        <dbReference type="Pfam" id="PF01568"/>
    </source>
</evidence>
<dbReference type="InterPro" id="IPR036909">
    <property type="entry name" value="Cyt_c-like_dom_sf"/>
</dbReference>
<evidence type="ECO:0000313" key="14">
    <source>
        <dbReference type="EMBL" id="SFV01687.1"/>
    </source>
</evidence>
<dbReference type="PANTHER" id="PTHR43742">
    <property type="entry name" value="TRIMETHYLAMINE-N-OXIDE REDUCTASE"/>
    <property type="match status" value="1"/>
</dbReference>
<keyword evidence="8" id="KW-0574">Periplasm</keyword>
<evidence type="ECO:0000256" key="7">
    <source>
        <dbReference type="ARBA" id="ARBA00022729"/>
    </source>
</evidence>
<keyword evidence="7 10" id="KW-0732">Signal</keyword>
<dbReference type="Gene3D" id="3.40.50.740">
    <property type="match status" value="1"/>
</dbReference>
<feature type="domain" description="Molybdopterin dinucleotide-binding" evidence="12">
    <location>
        <begin position="674"/>
        <end position="790"/>
    </location>
</feature>
<dbReference type="PROSITE" id="PS00932">
    <property type="entry name" value="MOLYBDOPTERIN_PROK_3"/>
    <property type="match status" value="1"/>
</dbReference>
<comment type="cofactor">
    <cofactor evidence="1">
        <name>Mo-bis(molybdopterin guanine dinucleotide)</name>
        <dbReference type="ChEBI" id="CHEBI:60539"/>
    </cofactor>
</comment>
<evidence type="ECO:0000313" key="15">
    <source>
        <dbReference type="Proteomes" id="UP000183656"/>
    </source>
</evidence>
<dbReference type="GO" id="GO:0030151">
    <property type="term" value="F:molybdenum ion binding"/>
    <property type="evidence" value="ECO:0007669"/>
    <property type="project" value="TreeGrafter"/>
</dbReference>
<protein>
    <recommendedName>
        <fullName evidence="4">trimethylamine-N-oxide reductase</fullName>
        <ecNumber evidence="4">1.7.2.3</ecNumber>
    </recommendedName>
</protein>
<feature type="domain" description="Molybdopterin oxidoreductase N-terminal" evidence="13">
    <location>
        <begin position="56"/>
        <end position="97"/>
    </location>
</feature>
<comment type="similarity">
    <text evidence="3">Belongs to the prokaryotic molybdopterin-containing oxidoreductase family.</text>
</comment>
<sequence length="900" mass="99455">MSFTRRQWLGASAASILGAVTAGMKLSPLAQAMAATELSPAAQLAALKAFSGTVAHATHYGPLMATVQKGRIVKIDAQASDKMPTAMLTEGVLDRTYDKTRVAGAMVRKSYLEWEQSGRKGSNKPELRGKDEWVQMSWDTALGLTAKAILDTIEKYGNEGCFSSSYGGWSHAGIFRPNVLQGRFFNLLGGSSMTTGDYSAGAGQIIMPMVIGDMEVYSAQTSWEQLRDNTELVVFVGCDPDKNNRIEYTVCDHEMYAGWEAIKKAGCQFMSINPQVTTTDEKMGSEWVRIIPNTDTALFMAMSHHLLSQNKHNQAFIDKYTVGFDKYRAHLEGKDGTSPKTPEWAEKITGIPAAKIRSMAELMQSKRTQLCGSWAIQRAHHGEMPYWAIVNFACILGNIGLPGQGVGFSWHYGGGGTAQSGGTAPTGLSQGRNPVKKICPASRISEMLLNPGKEFTYNGSTYTFPTVKLIYNAGNNAFSHQQDLNELARAIQNVDTIICHEPWWNGSARWADIVLGATTTVERNDISSAGTYSIDKVYAMKQIIAPQHDALDDFEIFRRLAALCGVEYAFTEGKTQMDYVKIAYEASSAAKYTPFDKFWAEGMARIPVPKEAHQWVRHGDFRADPAKHPLHTASGKIEMYSSTIEKLNIPDMPPMPHWQEPGEYLGNARKGQVHVVSPHPYWRLHSQMNNSERLRKRYTVQTREPLTISVEDAKSYGIKDGDLVELYNERGAVVVGARVSDKIMPGVVSLYEGAWPQLDSKGRCNNGLVNFLTSSRRASGLTQATTANTCIASLRKCTDADPGGTKAFDPPKIVKKDIKFEESFFGIERAAALREKATASLTRAEKIFYQRCTVCHGPRDPAQFTEKQWQGITPSMFQRAGLTADEQKIVLDFLLENAKH</sequence>
<evidence type="ECO:0000256" key="4">
    <source>
        <dbReference type="ARBA" id="ARBA00011885"/>
    </source>
</evidence>
<evidence type="ECO:0000256" key="2">
    <source>
        <dbReference type="ARBA" id="ARBA00004418"/>
    </source>
</evidence>
<keyword evidence="9" id="KW-0560">Oxidoreductase</keyword>
<dbReference type="OrthoDB" id="9815647at2"/>
<dbReference type="InterPro" id="IPR006311">
    <property type="entry name" value="TAT_signal"/>
</dbReference>
<dbReference type="AlphaFoldDB" id="A0A1I7KW84"/>
<dbReference type="InterPro" id="IPR006656">
    <property type="entry name" value="Mopterin_OxRdtase"/>
</dbReference>
<evidence type="ECO:0000259" key="13">
    <source>
        <dbReference type="Pfam" id="PF18364"/>
    </source>
</evidence>
<dbReference type="GO" id="GO:0030288">
    <property type="term" value="C:outer membrane-bounded periplasmic space"/>
    <property type="evidence" value="ECO:0007669"/>
    <property type="project" value="TreeGrafter"/>
</dbReference>
<evidence type="ECO:0000256" key="9">
    <source>
        <dbReference type="ARBA" id="ARBA00023002"/>
    </source>
</evidence>
<dbReference type="InterPro" id="IPR050612">
    <property type="entry name" value="Prok_Mopterin_Oxidored"/>
</dbReference>
<keyword evidence="5" id="KW-0500">Molybdenum</keyword>
<dbReference type="SUPFAM" id="SSF50692">
    <property type="entry name" value="ADC-like"/>
    <property type="match status" value="1"/>
</dbReference>
<evidence type="ECO:0000256" key="10">
    <source>
        <dbReference type="SAM" id="SignalP"/>
    </source>
</evidence>
<dbReference type="GO" id="GO:0009061">
    <property type="term" value="P:anaerobic respiration"/>
    <property type="evidence" value="ECO:0007669"/>
    <property type="project" value="TreeGrafter"/>
</dbReference>
<evidence type="ECO:0000256" key="5">
    <source>
        <dbReference type="ARBA" id="ARBA00022505"/>
    </source>
</evidence>
<dbReference type="GO" id="GO:0020037">
    <property type="term" value="F:heme binding"/>
    <property type="evidence" value="ECO:0007669"/>
    <property type="project" value="InterPro"/>
</dbReference>
<organism evidence="14 15">
    <name type="scientific">Paenacidovorax caeni</name>
    <dbReference type="NCBI Taxonomy" id="343013"/>
    <lineage>
        <taxon>Bacteria</taxon>
        <taxon>Pseudomonadati</taxon>
        <taxon>Pseudomonadota</taxon>
        <taxon>Betaproteobacteria</taxon>
        <taxon>Burkholderiales</taxon>
        <taxon>Comamonadaceae</taxon>
        <taxon>Paenacidovorax</taxon>
    </lineage>
</organism>
<dbReference type="SUPFAM" id="SSF53706">
    <property type="entry name" value="Formate dehydrogenase/DMSO reductase, domains 1-3"/>
    <property type="match status" value="1"/>
</dbReference>
<dbReference type="Gene3D" id="2.40.40.20">
    <property type="match status" value="1"/>
</dbReference>
<dbReference type="Gene3D" id="3.40.228.10">
    <property type="entry name" value="Dimethylsulfoxide Reductase, domain 2"/>
    <property type="match status" value="1"/>
</dbReference>
<dbReference type="EC" id="1.7.2.3" evidence="4"/>
<dbReference type="GO" id="GO:0043546">
    <property type="term" value="F:molybdopterin cofactor binding"/>
    <property type="evidence" value="ECO:0007669"/>
    <property type="project" value="InterPro"/>
</dbReference>
<evidence type="ECO:0000256" key="3">
    <source>
        <dbReference type="ARBA" id="ARBA00010312"/>
    </source>
</evidence>
<dbReference type="Proteomes" id="UP000183656">
    <property type="component" value="Unassembled WGS sequence"/>
</dbReference>
<feature type="domain" description="Molybdopterin oxidoreductase" evidence="11">
    <location>
        <begin position="123"/>
        <end position="561"/>
    </location>
</feature>
<reference evidence="14 15" key="1">
    <citation type="submission" date="2016-10" db="EMBL/GenBank/DDBJ databases">
        <authorList>
            <person name="de Groot N.N."/>
        </authorList>
    </citation>
    <scope>NUCLEOTIDE SEQUENCE [LARGE SCALE GENOMIC DNA]</scope>
    <source>
        <strain evidence="14 15">R-24608</strain>
    </source>
</reference>
<comment type="subcellular location">
    <subcellularLocation>
        <location evidence="2">Periplasm</location>
    </subcellularLocation>
</comment>
<feature type="signal peptide" evidence="10">
    <location>
        <begin position="1"/>
        <end position="32"/>
    </location>
</feature>
<dbReference type="PROSITE" id="PS51318">
    <property type="entry name" value="TAT"/>
    <property type="match status" value="1"/>
</dbReference>
<dbReference type="STRING" id="343013.SAMN04489707_10822"/>
<accession>A0A1I7KW84</accession>
<keyword evidence="6" id="KW-0479">Metal-binding</keyword>
<dbReference type="Pfam" id="PF01568">
    <property type="entry name" value="Molydop_binding"/>
    <property type="match status" value="1"/>
</dbReference>
<evidence type="ECO:0000256" key="1">
    <source>
        <dbReference type="ARBA" id="ARBA00001942"/>
    </source>
</evidence>
<dbReference type="GO" id="GO:0009055">
    <property type="term" value="F:electron transfer activity"/>
    <property type="evidence" value="ECO:0007669"/>
    <property type="project" value="InterPro"/>
</dbReference>
<dbReference type="Pfam" id="PF00384">
    <property type="entry name" value="Molybdopterin"/>
    <property type="match status" value="1"/>
</dbReference>
<dbReference type="GO" id="GO:0050626">
    <property type="term" value="F:trimethylamine-N-oxide reductase (cytochrome c) activity"/>
    <property type="evidence" value="ECO:0007669"/>
    <property type="project" value="UniProtKB-EC"/>
</dbReference>
<dbReference type="InterPro" id="IPR006657">
    <property type="entry name" value="MoPterin_dinucl-bd_dom"/>
</dbReference>
<dbReference type="InterPro" id="IPR006655">
    <property type="entry name" value="Mopterin_OxRdtase_prok_CS"/>
</dbReference>
<evidence type="ECO:0000256" key="6">
    <source>
        <dbReference type="ARBA" id="ARBA00022723"/>
    </source>
</evidence>
<dbReference type="SUPFAM" id="SSF46626">
    <property type="entry name" value="Cytochrome c"/>
    <property type="match status" value="1"/>
</dbReference>
<proteinExistence type="inferred from homology"/>
<gene>
    <name evidence="14" type="ORF">SAMN04489707_10822</name>
</gene>
<dbReference type="InterPro" id="IPR009010">
    <property type="entry name" value="Asp_de-COase-like_dom_sf"/>
</dbReference>
<dbReference type="Pfam" id="PF18364">
    <property type="entry name" value="Molybdopterin_N"/>
    <property type="match status" value="1"/>
</dbReference>
<name>A0A1I7KW84_9BURK</name>
<dbReference type="EMBL" id="FPBX01000082">
    <property type="protein sequence ID" value="SFV01687.1"/>
    <property type="molecule type" value="Genomic_DNA"/>
</dbReference>
<keyword evidence="15" id="KW-1185">Reference proteome</keyword>
<dbReference type="InterPro" id="IPR041460">
    <property type="entry name" value="Molybdopterin_N"/>
</dbReference>
<dbReference type="Gene3D" id="3.90.55.10">
    <property type="entry name" value="Dimethylsulfoxide Reductase, domain 3"/>
    <property type="match status" value="1"/>
</dbReference>
<dbReference type="PANTHER" id="PTHR43742:SF10">
    <property type="entry name" value="TRIMETHYLAMINE-N-OXIDE REDUCTASE 2"/>
    <property type="match status" value="1"/>
</dbReference>
<evidence type="ECO:0000259" key="11">
    <source>
        <dbReference type="Pfam" id="PF00384"/>
    </source>
</evidence>